<dbReference type="SUPFAM" id="SSF56300">
    <property type="entry name" value="Metallo-dependent phosphatases"/>
    <property type="match status" value="1"/>
</dbReference>
<dbReference type="PANTHER" id="PTHR42850:SF4">
    <property type="entry name" value="ZINC-DEPENDENT ENDOPOLYPHOSPHATASE"/>
    <property type="match status" value="1"/>
</dbReference>
<gene>
    <name evidence="2" type="ORF">BBK36DRAFT_1164133</name>
</gene>
<feature type="region of interest" description="Disordered" evidence="1">
    <location>
        <begin position="1"/>
        <end position="78"/>
    </location>
</feature>
<dbReference type="AlphaFoldDB" id="A0A2T4AWA8"/>
<dbReference type="OrthoDB" id="10267127at2759"/>
<dbReference type="GO" id="GO:0016791">
    <property type="term" value="F:phosphatase activity"/>
    <property type="evidence" value="ECO:0007669"/>
    <property type="project" value="TreeGrafter"/>
</dbReference>
<evidence type="ECO:0000313" key="2">
    <source>
        <dbReference type="EMBL" id="PTB61352.1"/>
    </source>
</evidence>
<dbReference type="RefSeq" id="XP_024744672.1">
    <property type="nucleotide sequence ID" value="XM_024894617.1"/>
</dbReference>
<feature type="compositionally biased region" description="Low complexity" evidence="1">
    <location>
        <begin position="48"/>
        <end position="60"/>
    </location>
</feature>
<keyword evidence="3" id="KW-1185">Reference proteome</keyword>
<sequence length="174" mass="19249">MNMRTLVYPREEMRRKDGKKAKRDDSDASSATEASSPESAAPPPPSDQPSSSSEPAAVAAAEEEGETLESIQQKDAYADREVAIPVESRDGEKWSNAWNRFQKRLKKSHRYTVIYGHDSKRGLREDRYTYGLDSGCVKGGALTAMVVQAKEEEGGNNKGEWTHTLVQVQCEKAA</sequence>
<feature type="compositionally biased region" description="Low complexity" evidence="1">
    <location>
        <begin position="28"/>
        <end position="39"/>
    </location>
</feature>
<dbReference type="InterPro" id="IPR050126">
    <property type="entry name" value="Ap4A_hydrolase"/>
</dbReference>
<dbReference type="GO" id="GO:0005737">
    <property type="term" value="C:cytoplasm"/>
    <property type="evidence" value="ECO:0007669"/>
    <property type="project" value="TreeGrafter"/>
</dbReference>
<organism evidence="2 3">
    <name type="scientific">Trichoderma citrinoviride</name>
    <dbReference type="NCBI Taxonomy" id="58853"/>
    <lineage>
        <taxon>Eukaryota</taxon>
        <taxon>Fungi</taxon>
        <taxon>Dikarya</taxon>
        <taxon>Ascomycota</taxon>
        <taxon>Pezizomycotina</taxon>
        <taxon>Sordariomycetes</taxon>
        <taxon>Hypocreomycetidae</taxon>
        <taxon>Hypocreales</taxon>
        <taxon>Hypocreaceae</taxon>
        <taxon>Trichoderma</taxon>
    </lineage>
</organism>
<protein>
    <submittedName>
        <fullName evidence="2">Uncharacterized protein</fullName>
    </submittedName>
</protein>
<dbReference type="InterPro" id="IPR029052">
    <property type="entry name" value="Metallo-depent_PP-like"/>
</dbReference>
<dbReference type="GO" id="GO:0006798">
    <property type="term" value="P:polyphosphate catabolic process"/>
    <property type="evidence" value="ECO:0007669"/>
    <property type="project" value="TreeGrafter"/>
</dbReference>
<evidence type="ECO:0000256" key="1">
    <source>
        <dbReference type="SAM" id="MobiDB-lite"/>
    </source>
</evidence>
<reference evidence="3" key="1">
    <citation type="submission" date="2016-07" db="EMBL/GenBank/DDBJ databases">
        <title>Multiple horizontal gene transfer events from other fungi enriched the ability of initially mycotrophic Trichoderma (Ascomycota) to feed on dead plant biomass.</title>
        <authorList>
            <consortium name="DOE Joint Genome Institute"/>
            <person name="Atanasova L."/>
            <person name="Chenthamara K."/>
            <person name="Zhang J."/>
            <person name="Grujic M."/>
            <person name="Henrissat B."/>
            <person name="Kuo A."/>
            <person name="Aerts A."/>
            <person name="Salamov A."/>
            <person name="Lipzen A."/>
            <person name="Labutti K."/>
            <person name="Barry K."/>
            <person name="Miao Y."/>
            <person name="Rahimi M.J."/>
            <person name="Shen Q."/>
            <person name="Grigoriev I.V."/>
            <person name="Kubicek C.P."/>
            <person name="Druzhinina I.S."/>
        </authorList>
    </citation>
    <scope>NUCLEOTIDE SEQUENCE [LARGE SCALE GENOMIC DNA]</scope>
    <source>
        <strain evidence="3">TUCIM 6016</strain>
    </source>
</reference>
<dbReference type="EMBL" id="KZ680657">
    <property type="protein sequence ID" value="PTB61352.1"/>
    <property type="molecule type" value="Genomic_DNA"/>
</dbReference>
<dbReference type="PANTHER" id="PTHR42850">
    <property type="entry name" value="METALLOPHOSPHOESTERASE"/>
    <property type="match status" value="1"/>
</dbReference>
<name>A0A2T4AWA8_9HYPO</name>
<dbReference type="Proteomes" id="UP000241546">
    <property type="component" value="Unassembled WGS sequence"/>
</dbReference>
<evidence type="ECO:0000313" key="3">
    <source>
        <dbReference type="Proteomes" id="UP000241546"/>
    </source>
</evidence>
<dbReference type="GeneID" id="36602735"/>
<dbReference type="GO" id="GO:0000298">
    <property type="term" value="F:endopolyphosphatase activity"/>
    <property type="evidence" value="ECO:0007669"/>
    <property type="project" value="TreeGrafter"/>
</dbReference>
<dbReference type="Gene3D" id="3.60.21.10">
    <property type="match status" value="1"/>
</dbReference>
<proteinExistence type="predicted"/>
<accession>A0A2T4AWA8</accession>